<dbReference type="EMBL" id="CM045767">
    <property type="protein sequence ID" value="KAI7998867.1"/>
    <property type="molecule type" value="Genomic_DNA"/>
</dbReference>
<accession>A0ACC0GEH6</accession>
<sequence>MAASVQYRQQERSLGMMMKEKDDDLALFLEMRSRGDERDDLLLHISDDFDHQLGSEQDSSSISKITSTMPAHRTGADEFLNSENDKTDYDWLLTPPGTPLFPSLEMESQKIVMSQIGISNGHPATQTAMLAKPGPEPASTNNETSWQPVLSTDSCSSIAANKRVSSSSGRTSTAPRHATPTGRATLPATRKPSRPSTPTSRATLATTTKPSRPSTPTSRPTLPITAKPSRSSTPTSRTTLSTAAKPSRPSTPTSRATLPSTKPIVPAVRSSTPTRPLVRSSTPTARPSVPAASKSNSRSATPTHRSSIPSNRSSSVTKSGPKLKNPVPLRGTSPTVKSRPSMPERPVSASKGRPEAPSARSSSTETCSNGRSKQQSCSPSRGRALNGCARSNGIGSSVLAMSRVHSTGSDDVNPVLMGTKMVERVVNMRKLAPPKQDDHITNSSNSSGKSLSSQDNSGFGRTLSKKSLDMAMRHMDIRRTIPGNLRPLVTNIPASSVYSVRSGSTKARTVSVSDSPIATSSNASSEPSVNNNSHYLDGSEEVEENDVGNERAHSSSPSSLQDE</sequence>
<keyword evidence="2" id="KW-1185">Reference proteome</keyword>
<organism evidence="1 2">
    <name type="scientific">Camellia lanceoleosa</name>
    <dbReference type="NCBI Taxonomy" id="1840588"/>
    <lineage>
        <taxon>Eukaryota</taxon>
        <taxon>Viridiplantae</taxon>
        <taxon>Streptophyta</taxon>
        <taxon>Embryophyta</taxon>
        <taxon>Tracheophyta</taxon>
        <taxon>Spermatophyta</taxon>
        <taxon>Magnoliopsida</taxon>
        <taxon>eudicotyledons</taxon>
        <taxon>Gunneridae</taxon>
        <taxon>Pentapetalae</taxon>
        <taxon>asterids</taxon>
        <taxon>Ericales</taxon>
        <taxon>Theaceae</taxon>
        <taxon>Camellia</taxon>
    </lineage>
</organism>
<gene>
    <name evidence="1" type="ORF">LOK49_LG10G02273</name>
</gene>
<proteinExistence type="predicted"/>
<protein>
    <submittedName>
        <fullName evidence="1">Uncharacterized protein</fullName>
    </submittedName>
</protein>
<dbReference type="Proteomes" id="UP001060215">
    <property type="component" value="Chromosome 10"/>
</dbReference>
<name>A0ACC0GEH6_9ERIC</name>
<comment type="caution">
    <text evidence="1">The sequence shown here is derived from an EMBL/GenBank/DDBJ whole genome shotgun (WGS) entry which is preliminary data.</text>
</comment>
<evidence type="ECO:0000313" key="2">
    <source>
        <dbReference type="Proteomes" id="UP001060215"/>
    </source>
</evidence>
<evidence type="ECO:0000313" key="1">
    <source>
        <dbReference type="EMBL" id="KAI7998867.1"/>
    </source>
</evidence>
<reference evidence="1 2" key="1">
    <citation type="journal article" date="2022" name="Plant J.">
        <title>Chromosome-level genome of Camellia lanceoleosa provides a valuable resource for understanding genome evolution and self-incompatibility.</title>
        <authorList>
            <person name="Gong W."/>
            <person name="Xiao S."/>
            <person name="Wang L."/>
            <person name="Liao Z."/>
            <person name="Chang Y."/>
            <person name="Mo W."/>
            <person name="Hu G."/>
            <person name="Li W."/>
            <person name="Zhao G."/>
            <person name="Zhu H."/>
            <person name="Hu X."/>
            <person name="Ji K."/>
            <person name="Xiang X."/>
            <person name="Song Q."/>
            <person name="Yuan D."/>
            <person name="Jin S."/>
            <person name="Zhang L."/>
        </authorList>
    </citation>
    <scope>NUCLEOTIDE SEQUENCE [LARGE SCALE GENOMIC DNA]</scope>
    <source>
        <strain evidence="1">SQ_2022a</strain>
    </source>
</reference>